<feature type="transmembrane region" description="Helical" evidence="1">
    <location>
        <begin position="218"/>
        <end position="234"/>
    </location>
</feature>
<dbReference type="EMBL" id="JAGZCC010000055">
    <property type="protein sequence ID" value="MBS5588827.1"/>
    <property type="molecule type" value="Genomic_DNA"/>
</dbReference>
<reference evidence="2" key="1">
    <citation type="submission" date="2021-02" db="EMBL/GenBank/DDBJ databases">
        <title>Infant gut strain persistence is associated with maternal origin, phylogeny, and functional potential including surface adhesion and iron acquisition.</title>
        <authorList>
            <person name="Lou Y.C."/>
        </authorList>
    </citation>
    <scope>NUCLEOTIDE SEQUENCE</scope>
    <source>
        <strain evidence="2">L3_108_000G1_dasL3_108_000G1_metabat.metabat.11</strain>
    </source>
</reference>
<keyword evidence="1" id="KW-0472">Membrane</keyword>
<organism evidence="2 3">
    <name type="scientific">Thomasclavelia spiroformis</name>
    <dbReference type="NCBI Taxonomy" id="29348"/>
    <lineage>
        <taxon>Bacteria</taxon>
        <taxon>Bacillati</taxon>
        <taxon>Bacillota</taxon>
        <taxon>Erysipelotrichia</taxon>
        <taxon>Erysipelotrichales</taxon>
        <taxon>Coprobacillaceae</taxon>
        <taxon>Thomasclavelia</taxon>
    </lineage>
</organism>
<dbReference type="RefSeq" id="WP_303887758.1">
    <property type="nucleotide sequence ID" value="NZ_JAGZCC010000055.1"/>
</dbReference>
<evidence type="ECO:0000313" key="2">
    <source>
        <dbReference type="EMBL" id="MBS5588827.1"/>
    </source>
</evidence>
<keyword evidence="1" id="KW-1133">Transmembrane helix</keyword>
<comment type="caution">
    <text evidence="2">The sequence shown here is derived from an EMBL/GenBank/DDBJ whole genome shotgun (WGS) entry which is preliminary data.</text>
</comment>
<dbReference type="InterPro" id="IPR050661">
    <property type="entry name" value="BglG_antiterminators"/>
</dbReference>
<dbReference type="AlphaFoldDB" id="A0A943EQM8"/>
<protein>
    <recommendedName>
        <fullName evidence="4">PRD domain-containing protein</fullName>
    </recommendedName>
</protein>
<evidence type="ECO:0008006" key="4">
    <source>
        <dbReference type="Google" id="ProtNLM"/>
    </source>
</evidence>
<accession>A0A943EQM8</accession>
<gene>
    <name evidence="2" type="ORF">KHX14_08485</name>
</gene>
<proteinExistence type="predicted"/>
<sequence length="624" mass="73557">MTKEVTSRMNRIIELLITSKCRDLKEIADVLEITLRQVRYDIDRINDNFVDDHILMIKTDNRGFIIINDMERLKKFNLTQGSEFKFSREQRITLLKTVIAFDIEALNLNEISKKVNVTRVTIKNDLNEVKKLLSKYNLKLVFINYFYLIGEAEDIFEFRLNVLRGMEYALYKDHFEKIEDLITEYLIKTFPNRQLRDVVIYVTDFIRVNNILIKDDDLYWLIINILLVLWYIYMEIEIPNDKHRNVTILPFDYSELFVNLEDFIGVTISNDNRVKIMKIISSVSTQDILETENFDCKVIQYMFNLIERFPSKYRDIFINDGMLLSGLYAHLKCCLKKTDALVDVSEINVYPIKLDEPLNEVIETYCNEEIKIINLSNYKYIELLKLHFASCLYRRNCNMTKRVVLISGASKFARKRLKIVLESLFEVSVKDVISKYELPFYDAWQDIDIILFTESIPKYFNKNIQMARIKLVLDNDDISILNGLGIYQKKCSVDLHELYVSLDFLKHDDQIAVIDVVSKFLEEHMVDIKDKLKSMTNYTAKIVDNISLNKNYVQLNNRIITLFQKSDFNYVEMMIDRNVDSAVIKINADTPTSLLFMLFDFYKKFSEDGTFTLSDDEIISLACK</sequence>
<dbReference type="Proteomes" id="UP000751224">
    <property type="component" value="Unassembled WGS sequence"/>
</dbReference>
<keyword evidence="1" id="KW-0812">Transmembrane</keyword>
<dbReference type="PANTHER" id="PTHR30185:SF12">
    <property type="entry name" value="TRANSCRIPTIONAL REGULATOR MANR"/>
    <property type="match status" value="1"/>
</dbReference>
<dbReference type="PANTHER" id="PTHR30185">
    <property type="entry name" value="CRYPTIC BETA-GLUCOSIDE BGL OPERON ANTITERMINATOR"/>
    <property type="match status" value="1"/>
</dbReference>
<name>A0A943EQM8_9FIRM</name>
<evidence type="ECO:0000256" key="1">
    <source>
        <dbReference type="SAM" id="Phobius"/>
    </source>
</evidence>
<evidence type="ECO:0000313" key="3">
    <source>
        <dbReference type="Proteomes" id="UP000751224"/>
    </source>
</evidence>